<dbReference type="EMBL" id="BRPB01000050">
    <property type="protein sequence ID" value="GLA51480.1"/>
    <property type="molecule type" value="Genomic_DNA"/>
</dbReference>
<evidence type="ECO:0000259" key="4">
    <source>
        <dbReference type="Pfam" id="PF12697"/>
    </source>
</evidence>
<evidence type="ECO:0000256" key="1">
    <source>
        <dbReference type="ARBA" id="ARBA00006484"/>
    </source>
</evidence>
<dbReference type="InterPro" id="IPR029058">
    <property type="entry name" value="AB_hydrolase_fold"/>
</dbReference>
<dbReference type="SUPFAM" id="SSF53474">
    <property type="entry name" value="alpha/beta-Hydrolases"/>
    <property type="match status" value="1"/>
</dbReference>
<keyword evidence="2" id="KW-0521">NADP</keyword>
<protein>
    <recommendedName>
        <fullName evidence="4">AB hydrolase-1 domain-containing protein</fullName>
    </recommendedName>
</protein>
<dbReference type="InterPro" id="IPR000073">
    <property type="entry name" value="AB_hydrolase_1"/>
</dbReference>
<accession>A0A9W6A2T4</accession>
<comment type="similarity">
    <text evidence="1">Belongs to the short-chain dehydrogenases/reductases (SDR) family.</text>
</comment>
<evidence type="ECO:0000256" key="2">
    <source>
        <dbReference type="ARBA" id="ARBA00022857"/>
    </source>
</evidence>
<dbReference type="AlphaFoldDB" id="A0A9W6A2T4"/>
<evidence type="ECO:0000313" key="6">
    <source>
        <dbReference type="Proteomes" id="UP001144191"/>
    </source>
</evidence>
<dbReference type="Proteomes" id="UP001144191">
    <property type="component" value="Unassembled WGS sequence"/>
</dbReference>
<dbReference type="Gene3D" id="3.40.50.1820">
    <property type="entry name" value="alpha/beta hydrolase"/>
    <property type="match status" value="1"/>
</dbReference>
<name>A0A9W6A2T4_ASPNG</name>
<dbReference type="SUPFAM" id="SSF51735">
    <property type="entry name" value="NAD(P)-binding Rossmann-fold domains"/>
    <property type="match status" value="1"/>
</dbReference>
<dbReference type="PANTHER" id="PTHR24322:SF736">
    <property type="entry name" value="RETINOL DEHYDROGENASE 10"/>
    <property type="match status" value="1"/>
</dbReference>
<dbReference type="Pfam" id="PF00106">
    <property type="entry name" value="adh_short"/>
    <property type="match status" value="1"/>
</dbReference>
<gene>
    <name evidence="5" type="ORF">AnigIFM63604_008077</name>
</gene>
<keyword evidence="3" id="KW-0560">Oxidoreductase</keyword>
<dbReference type="Pfam" id="PF12697">
    <property type="entry name" value="Abhydrolase_6"/>
    <property type="match status" value="1"/>
</dbReference>
<dbReference type="PROSITE" id="PS00061">
    <property type="entry name" value="ADH_SHORT"/>
    <property type="match status" value="1"/>
</dbReference>
<evidence type="ECO:0000313" key="5">
    <source>
        <dbReference type="EMBL" id="GLA51480.1"/>
    </source>
</evidence>
<sequence length="708" mass="79000">MSLTTALQRVLNGAFRNLSESTRETLLLSLLPKSLAALLGYITLRQVNRALNAWSLNNLASRPWQNDQELVLVTGGCSGIGKAVMEELAQHGAKVIILDIQQPSFELPPDVSFYKTDITSTAALHATANEIRAVHGHPTVLVNNAGVLHFTPILDQTEAAVRQTFEVNTMAHYWTVKEFLPAMIERNHGHVVTLASMASFLSAGNMASYACSKASALAYHEAIGQELKVWYNADGVKTSVFHPLLLGLRCLITAEVSTEFERYYTPVYKIENLDLGLPAEHVIQAQYIREYPRTTYPQDAPVKISIKKHTPKTNQNPQEGDITIIGAHGVGFLKELYEPLWEDLLARSKQDGFRIRAIWIADCANQGASGVQNENIMGNETSWFDHARDLLHMINHFREDMPRPIMGVGHSAGGSQLILLSLMHPRLFSSLTLLDPYLIPDNRDANALTLVYLTVTRRDIWSSRKEAERFIRRALRSWDPRVLDRWARYGFRNLPTAIHPDANKDKGDNEVPVTLTTTKHQEAFTLARANLEGHTQLGLSESERAASLEMVGKAHDALFLPDILGPLLDGQMFYRPESVLAYRLLPHLRPGALFVSGAESGLYEKGHHSEAVKMAGAGFSGSGGQQYSRVKHIVMDKGHHTFPMEMVTQTASCIGPWIAAEGERWRMDEERIAAGWEGLPVKERSTIPEDWKAPLSIWKPVDKRLAKL</sequence>
<proteinExistence type="inferred from homology"/>
<dbReference type="InterPro" id="IPR036291">
    <property type="entry name" value="NAD(P)-bd_dom_sf"/>
</dbReference>
<dbReference type="InterPro" id="IPR020904">
    <property type="entry name" value="Sc_DH/Rdtase_CS"/>
</dbReference>
<dbReference type="PRINTS" id="PR00081">
    <property type="entry name" value="GDHRDH"/>
</dbReference>
<dbReference type="PRINTS" id="PR00080">
    <property type="entry name" value="SDRFAMILY"/>
</dbReference>
<comment type="caution">
    <text evidence="5">The sequence shown here is derived from an EMBL/GenBank/DDBJ whole genome shotgun (WGS) entry which is preliminary data.</text>
</comment>
<dbReference type="InterPro" id="IPR002347">
    <property type="entry name" value="SDR_fam"/>
</dbReference>
<feature type="domain" description="AB hydrolase-1" evidence="4">
    <location>
        <begin position="327"/>
        <end position="501"/>
    </location>
</feature>
<evidence type="ECO:0000256" key="3">
    <source>
        <dbReference type="ARBA" id="ARBA00023002"/>
    </source>
</evidence>
<dbReference type="GO" id="GO:0016616">
    <property type="term" value="F:oxidoreductase activity, acting on the CH-OH group of donors, NAD or NADP as acceptor"/>
    <property type="evidence" value="ECO:0007669"/>
    <property type="project" value="TreeGrafter"/>
</dbReference>
<dbReference type="GO" id="GO:0044550">
    <property type="term" value="P:secondary metabolite biosynthetic process"/>
    <property type="evidence" value="ECO:0007669"/>
    <property type="project" value="UniProtKB-ARBA"/>
</dbReference>
<dbReference type="Gene3D" id="3.40.50.720">
    <property type="entry name" value="NAD(P)-binding Rossmann-like Domain"/>
    <property type="match status" value="1"/>
</dbReference>
<reference evidence="5" key="1">
    <citation type="submission" date="2022-07" db="EMBL/GenBank/DDBJ databases">
        <title>Taxonomy of Aspergillus series Nigri: significant species reduction supported by multi-species coalescent approaches.</title>
        <authorList>
            <person name="Bian C."/>
            <person name="Kusuya Y."/>
            <person name="Sklenar F."/>
            <person name="D'hooge E."/>
            <person name="Yaguchi T."/>
            <person name="Takahashi H."/>
            <person name="Hubka V."/>
        </authorList>
    </citation>
    <scope>NUCLEOTIDE SEQUENCE</scope>
    <source>
        <strain evidence="5">IFM 63604</strain>
    </source>
</reference>
<dbReference type="PANTHER" id="PTHR24322">
    <property type="entry name" value="PKSB"/>
    <property type="match status" value="1"/>
</dbReference>
<organism evidence="5 6">
    <name type="scientific">Aspergillus niger</name>
    <dbReference type="NCBI Taxonomy" id="5061"/>
    <lineage>
        <taxon>Eukaryota</taxon>
        <taxon>Fungi</taxon>
        <taxon>Dikarya</taxon>
        <taxon>Ascomycota</taxon>
        <taxon>Pezizomycotina</taxon>
        <taxon>Eurotiomycetes</taxon>
        <taxon>Eurotiomycetidae</taxon>
        <taxon>Eurotiales</taxon>
        <taxon>Aspergillaceae</taxon>
        <taxon>Aspergillus</taxon>
        <taxon>Aspergillus subgen. Circumdati</taxon>
    </lineage>
</organism>